<dbReference type="eggNOG" id="COG4319">
    <property type="taxonomic scope" value="Bacteria"/>
</dbReference>
<dbReference type="Proteomes" id="UP000006377">
    <property type="component" value="Chromosome"/>
</dbReference>
<feature type="compositionally biased region" description="Pro residues" evidence="1">
    <location>
        <begin position="125"/>
        <end position="140"/>
    </location>
</feature>
<dbReference type="AlphaFoldDB" id="A7HW21"/>
<dbReference type="PANTHER" id="PTHR34957">
    <property type="entry name" value="NUCLEAR TRANSPORT FACTOR 2 (NTF2) FAMILY PROTEIN"/>
    <property type="match status" value="1"/>
</dbReference>
<dbReference type="STRING" id="402881.Plav_2495"/>
<evidence type="ECO:0000313" key="3">
    <source>
        <dbReference type="EMBL" id="ABS64104.1"/>
    </source>
</evidence>
<dbReference type="EMBL" id="CP000774">
    <property type="protein sequence ID" value="ABS64104.1"/>
    <property type="molecule type" value="Genomic_DNA"/>
</dbReference>
<protein>
    <recommendedName>
        <fullName evidence="2">SnoaL-like domain-containing protein</fullName>
    </recommendedName>
</protein>
<sequence>MAKDRSLDRDRASLLFANETFYRAFADRDVPLMNALWSEREPVTCLHPGWPPVEGRDAVIQSWHAILTGPASPDIECLHARVGIHGDAGIVICYERIAQDFLLATNIFIRNGEGWVLVHHQSGPAPEPGDGPPPPRRSIN</sequence>
<dbReference type="Gene3D" id="3.10.450.50">
    <property type="match status" value="1"/>
</dbReference>
<evidence type="ECO:0000256" key="1">
    <source>
        <dbReference type="SAM" id="MobiDB-lite"/>
    </source>
</evidence>
<dbReference type="InterPro" id="IPR032710">
    <property type="entry name" value="NTF2-like_dom_sf"/>
</dbReference>
<evidence type="ECO:0000313" key="4">
    <source>
        <dbReference type="Proteomes" id="UP000006377"/>
    </source>
</evidence>
<dbReference type="Pfam" id="PF13474">
    <property type="entry name" value="SnoaL_3"/>
    <property type="match status" value="1"/>
</dbReference>
<gene>
    <name evidence="3" type="ordered locus">Plav_2495</name>
</gene>
<organism evidence="3 4">
    <name type="scientific">Parvibaculum lavamentivorans (strain DS-1 / DSM 13023 / NCIMB 13966)</name>
    <dbReference type="NCBI Taxonomy" id="402881"/>
    <lineage>
        <taxon>Bacteria</taxon>
        <taxon>Pseudomonadati</taxon>
        <taxon>Pseudomonadota</taxon>
        <taxon>Alphaproteobacteria</taxon>
        <taxon>Hyphomicrobiales</taxon>
        <taxon>Parvibaculaceae</taxon>
        <taxon>Parvibaculum</taxon>
    </lineage>
</organism>
<dbReference type="PANTHER" id="PTHR34957:SF1">
    <property type="entry name" value="NUCLEAR TRANSPORT FACTOR 2 (NTF2) FAMILY PROTEIN"/>
    <property type="match status" value="1"/>
</dbReference>
<dbReference type="SUPFAM" id="SSF54427">
    <property type="entry name" value="NTF2-like"/>
    <property type="match status" value="1"/>
</dbReference>
<dbReference type="HOGENOM" id="CLU_084893_3_1_5"/>
<reference evidence="3 4" key="1">
    <citation type="journal article" date="2011" name="Stand. Genomic Sci.">
        <title>Complete genome sequence of Parvibaculum lavamentivorans type strain (DS-1(T)).</title>
        <authorList>
            <person name="Schleheck D."/>
            <person name="Weiss M."/>
            <person name="Pitluck S."/>
            <person name="Bruce D."/>
            <person name="Land M.L."/>
            <person name="Han S."/>
            <person name="Saunders E."/>
            <person name="Tapia R."/>
            <person name="Detter C."/>
            <person name="Brettin T."/>
            <person name="Han J."/>
            <person name="Woyke T."/>
            <person name="Goodwin L."/>
            <person name="Pennacchio L."/>
            <person name="Nolan M."/>
            <person name="Cook A.M."/>
            <person name="Kjelleberg S."/>
            <person name="Thomas T."/>
        </authorList>
    </citation>
    <scope>NUCLEOTIDE SEQUENCE [LARGE SCALE GENOMIC DNA]</scope>
    <source>
        <strain evidence="4">DS-1 / DSM 13023 / NCIMB 13966</strain>
    </source>
</reference>
<accession>A7HW21</accession>
<feature type="domain" description="SnoaL-like" evidence="2">
    <location>
        <begin position="17"/>
        <end position="122"/>
    </location>
</feature>
<keyword evidence="4" id="KW-1185">Reference proteome</keyword>
<dbReference type="OrthoDB" id="9786718at2"/>
<dbReference type="RefSeq" id="WP_012111415.1">
    <property type="nucleotide sequence ID" value="NC_009719.1"/>
</dbReference>
<dbReference type="KEGG" id="pla:Plav_2495"/>
<feature type="region of interest" description="Disordered" evidence="1">
    <location>
        <begin position="120"/>
        <end position="140"/>
    </location>
</feature>
<dbReference type="InterPro" id="IPR037401">
    <property type="entry name" value="SnoaL-like"/>
</dbReference>
<proteinExistence type="predicted"/>
<name>A7HW21_PARL1</name>
<evidence type="ECO:0000259" key="2">
    <source>
        <dbReference type="Pfam" id="PF13474"/>
    </source>
</evidence>